<comment type="similarity">
    <text evidence="2 7">Belongs to the ETF alpha-subunit/FixB family.</text>
</comment>
<evidence type="ECO:0000259" key="9">
    <source>
        <dbReference type="SMART" id="SM00893"/>
    </source>
</evidence>
<evidence type="ECO:0000256" key="6">
    <source>
        <dbReference type="ARBA" id="ARBA00022982"/>
    </source>
</evidence>
<dbReference type="EMBL" id="KR181956">
    <property type="protein sequence ID" value="ALJ76680.1"/>
    <property type="molecule type" value="mRNA"/>
</dbReference>
<dbReference type="InterPro" id="IPR029035">
    <property type="entry name" value="DHS-like_NAD/FAD-binding_dom"/>
</dbReference>
<dbReference type="Pfam" id="PF00766">
    <property type="entry name" value="ETF_alpha"/>
    <property type="match status" value="1"/>
</dbReference>
<evidence type="ECO:0000313" key="10">
    <source>
        <dbReference type="EMBL" id="ALJ76680.1"/>
    </source>
</evidence>
<keyword evidence="5 7" id="KW-0274">FAD</keyword>
<dbReference type="CDD" id="cd01715">
    <property type="entry name" value="ETF_alpha"/>
    <property type="match status" value="1"/>
</dbReference>
<feature type="domain" description="Electron transfer flavoprotein alpha/beta-subunit N-terminal" evidence="9">
    <location>
        <begin position="22"/>
        <end position="204"/>
    </location>
</feature>
<dbReference type="Gene3D" id="3.40.50.620">
    <property type="entry name" value="HUPs"/>
    <property type="match status" value="1"/>
</dbReference>
<proteinExistence type="evidence at transcript level"/>
<dbReference type="FunFam" id="3.40.50.1220:FF:000001">
    <property type="entry name" value="Electron transfer flavoprotein, alpha subunit"/>
    <property type="match status" value="1"/>
</dbReference>
<comment type="subcellular location">
    <subcellularLocation>
        <location evidence="1 7">Mitochondrion matrix</location>
    </subcellularLocation>
</comment>
<dbReference type="SMART" id="SM00893">
    <property type="entry name" value="ETF"/>
    <property type="match status" value="1"/>
</dbReference>
<keyword evidence="4 7" id="KW-0285">Flavoprotein</keyword>
<dbReference type="GO" id="GO:0009055">
    <property type="term" value="F:electron transfer activity"/>
    <property type="evidence" value="ECO:0007669"/>
    <property type="project" value="InterPro"/>
</dbReference>
<dbReference type="Pfam" id="PF01012">
    <property type="entry name" value="ETF"/>
    <property type="match status" value="1"/>
</dbReference>
<dbReference type="SUPFAM" id="SSF52402">
    <property type="entry name" value="Adenine nucleotide alpha hydrolases-like"/>
    <property type="match status" value="1"/>
</dbReference>
<evidence type="ECO:0000256" key="1">
    <source>
        <dbReference type="ARBA" id="ARBA00004305"/>
    </source>
</evidence>
<protein>
    <recommendedName>
        <fullName evidence="7">Electron transfer flavoprotein subunit alpha</fullName>
        <shortName evidence="7">Alpha-ETF</shortName>
    </recommendedName>
</protein>
<dbReference type="InterPro" id="IPR001308">
    <property type="entry name" value="ETF_a/FixB"/>
</dbReference>
<dbReference type="GO" id="GO:0045251">
    <property type="term" value="C:electron transfer flavoprotein complex"/>
    <property type="evidence" value="ECO:0007669"/>
    <property type="project" value="UniProtKB-ARBA"/>
</dbReference>
<dbReference type="FunFam" id="3.40.50.620:FF:000041">
    <property type="entry name" value="Electron transfer flavoprotein alpha subunit"/>
    <property type="match status" value="1"/>
</dbReference>
<feature type="binding site" evidence="8">
    <location>
        <begin position="280"/>
        <end position="287"/>
    </location>
    <ligand>
        <name>FAD</name>
        <dbReference type="ChEBI" id="CHEBI:57692"/>
    </ligand>
</feature>
<evidence type="ECO:0000256" key="4">
    <source>
        <dbReference type="ARBA" id="ARBA00022630"/>
    </source>
</evidence>
<dbReference type="PROSITE" id="PS00696">
    <property type="entry name" value="ETF_ALPHA"/>
    <property type="match status" value="1"/>
</dbReference>
<keyword evidence="3 7" id="KW-0813">Transport</keyword>
<name>A0A0U2PGV9_9CUCU</name>
<feature type="binding site" evidence="8">
    <location>
        <position position="224"/>
    </location>
    <ligand>
        <name>FAD</name>
        <dbReference type="ChEBI" id="CHEBI:57692"/>
    </ligand>
</feature>
<dbReference type="PANTHER" id="PTHR43153">
    <property type="entry name" value="ELECTRON TRANSFER FLAVOPROTEIN ALPHA"/>
    <property type="match status" value="1"/>
</dbReference>
<comment type="subunit">
    <text evidence="7">Heterodimer of an alpha and a beta subunit.</text>
</comment>
<dbReference type="PANTHER" id="PTHR43153:SF1">
    <property type="entry name" value="ELECTRON TRANSFER FLAVOPROTEIN SUBUNIT ALPHA, MITOCHONDRIAL"/>
    <property type="match status" value="1"/>
</dbReference>
<dbReference type="GO" id="GO:0005759">
    <property type="term" value="C:mitochondrial matrix"/>
    <property type="evidence" value="ECO:0007669"/>
    <property type="project" value="UniProtKB-SubCell"/>
</dbReference>
<evidence type="ECO:0000256" key="8">
    <source>
        <dbReference type="PIRSR" id="PIRSR000089-1"/>
    </source>
</evidence>
<dbReference type="Gene3D" id="3.40.50.1220">
    <property type="entry name" value="TPP-binding domain"/>
    <property type="match status" value="1"/>
</dbReference>
<reference evidence="10" key="1">
    <citation type="submission" date="2015-04" db="EMBL/GenBank/DDBJ databases">
        <authorList>
            <person name="Syromyatnikov M.Y."/>
            <person name="Popov V.N."/>
        </authorList>
    </citation>
    <scope>NUCLEOTIDE SEQUENCE</scope>
</reference>
<dbReference type="PIRSF" id="PIRSF000089">
    <property type="entry name" value="Electra_flavoP_a"/>
    <property type="match status" value="1"/>
</dbReference>
<organism evidence="10">
    <name type="scientific">Epicauta chinensis</name>
    <dbReference type="NCBI Taxonomy" id="941254"/>
    <lineage>
        <taxon>Eukaryota</taxon>
        <taxon>Metazoa</taxon>
        <taxon>Ecdysozoa</taxon>
        <taxon>Arthropoda</taxon>
        <taxon>Hexapoda</taxon>
        <taxon>Insecta</taxon>
        <taxon>Pterygota</taxon>
        <taxon>Neoptera</taxon>
        <taxon>Endopterygota</taxon>
        <taxon>Coleoptera</taxon>
        <taxon>Polyphaga</taxon>
        <taxon>Cucujiformia</taxon>
        <taxon>Meloidae</taxon>
        <taxon>Meloinae</taxon>
        <taxon>Epicauta</taxon>
    </lineage>
</organism>
<accession>A0A0U2PGV9</accession>
<feature type="binding site" evidence="8">
    <location>
        <begin position="249"/>
        <end position="250"/>
    </location>
    <ligand>
        <name>FAD</name>
        <dbReference type="ChEBI" id="CHEBI:57692"/>
    </ligand>
</feature>
<sequence length="332" mass="34651">MFSTSRQLISQASNHFKRFQSTLIIAEHDNKGLAPITQNALTAAKKLGGEISVLVAGTKCGPAAEALAKANGLSKILVAENEAFKGFTAESLTPLILATQKQFNYTHIIAGASAFGKALLPRVAAKLDVSPVSDVIGIKSPDTFVRSIYAGNAIQTLQATDPIKVLTVRGTSFEADKLEGGSAKTETVPSDGCATDLTQFVSQELSKSDRPELTSAKVVVSGGRGLKSGDNFKLLYDLADKLKGAVGASRAAVDAGFVPNDLQVGQTGKIVAPDLYIAVGISGAIQHLAGMKDSKTIVAINKDPEAPIFQVADYGLVADLFKAVPELTGKLP</sequence>
<dbReference type="InterPro" id="IPR014729">
    <property type="entry name" value="Rossmann-like_a/b/a_fold"/>
</dbReference>
<keyword evidence="6 7" id="KW-0249">Electron transport</keyword>
<comment type="function">
    <text evidence="7">The electron transfer flavoprotein serves as a specific electron acceptor for several dehydrogenases, including five acyl-CoA dehydrogenases, glutaryl-CoA and sarcosine dehydrogenase. It transfers the electrons to the main mitochondrial respiratory chain via ETF-ubiquinone oxidoreductase (ETF dehydrogenase).</text>
</comment>
<evidence type="ECO:0000256" key="2">
    <source>
        <dbReference type="ARBA" id="ARBA00005817"/>
    </source>
</evidence>
<dbReference type="InterPro" id="IPR014730">
    <property type="entry name" value="ETF_a/b_N"/>
</dbReference>
<keyword evidence="7" id="KW-0496">Mitochondrion</keyword>
<evidence type="ECO:0000256" key="5">
    <source>
        <dbReference type="ARBA" id="ARBA00022827"/>
    </source>
</evidence>
<dbReference type="InterPro" id="IPR014731">
    <property type="entry name" value="ETF_asu_C"/>
</dbReference>
<comment type="cofactor">
    <cofactor evidence="7 8">
        <name>FAD</name>
        <dbReference type="ChEBI" id="CHEBI:57692"/>
    </cofactor>
    <text evidence="7 8">Binds 1 FAD per dimer.</text>
</comment>
<feature type="binding site" evidence="8">
    <location>
        <begin position="263"/>
        <end position="267"/>
    </location>
    <ligand>
        <name>FAD</name>
        <dbReference type="ChEBI" id="CHEBI:57692"/>
    </ligand>
</feature>
<evidence type="ECO:0000256" key="7">
    <source>
        <dbReference type="PIRNR" id="PIRNR000089"/>
    </source>
</evidence>
<dbReference type="InterPro" id="IPR033947">
    <property type="entry name" value="ETF_alpha_N"/>
</dbReference>
<feature type="binding site" evidence="8">
    <location>
        <position position="301"/>
    </location>
    <ligand>
        <name>FAD</name>
        <dbReference type="ChEBI" id="CHEBI:57692"/>
    </ligand>
</feature>
<evidence type="ECO:0000256" key="3">
    <source>
        <dbReference type="ARBA" id="ARBA00022448"/>
    </source>
</evidence>
<dbReference type="GO" id="GO:0033539">
    <property type="term" value="P:fatty acid beta-oxidation using acyl-CoA dehydrogenase"/>
    <property type="evidence" value="ECO:0007669"/>
    <property type="project" value="TreeGrafter"/>
</dbReference>
<dbReference type="GO" id="GO:0050660">
    <property type="term" value="F:flavin adenine dinucleotide binding"/>
    <property type="evidence" value="ECO:0007669"/>
    <property type="project" value="InterPro"/>
</dbReference>
<dbReference type="AlphaFoldDB" id="A0A0U2PGV9"/>
<dbReference type="InterPro" id="IPR018206">
    <property type="entry name" value="ETF_asu_C_CS"/>
</dbReference>
<dbReference type="SUPFAM" id="SSF52467">
    <property type="entry name" value="DHS-like NAD/FAD-binding domain"/>
    <property type="match status" value="1"/>
</dbReference>